<dbReference type="PANTHER" id="PTHR48081:SF8">
    <property type="entry name" value="ALPHA_BETA HYDROLASE FOLD-3 DOMAIN-CONTAINING PROTEIN-RELATED"/>
    <property type="match status" value="1"/>
</dbReference>
<gene>
    <name evidence="3" type="ORF">A1O9_02262</name>
</gene>
<dbReference type="InterPro" id="IPR029058">
    <property type="entry name" value="AB_hydrolase_fold"/>
</dbReference>
<keyword evidence="4" id="KW-1185">Reference proteome</keyword>
<dbReference type="InterPro" id="IPR013094">
    <property type="entry name" value="AB_hydrolase_3"/>
</dbReference>
<dbReference type="RefSeq" id="XP_013263291.1">
    <property type="nucleotide sequence ID" value="XM_013407837.1"/>
</dbReference>
<proteinExistence type="predicted"/>
<evidence type="ECO:0000313" key="3">
    <source>
        <dbReference type="EMBL" id="KEF60701.1"/>
    </source>
</evidence>
<dbReference type="InterPro" id="IPR050300">
    <property type="entry name" value="GDXG_lipolytic_enzyme"/>
</dbReference>
<dbReference type="HOGENOM" id="CLU_012494_6_3_1"/>
<sequence>MAAEADSTRNGYRPEWLALEDAAGGRYIMTGDFAVDVPTYDAVFAGLSKQWPALAEELKVWDEAIDTANHGKVEVRIYKPTIAENSLPLMIYFAGGGYIAGNLETEDAHCRIFAAKVSCLVVSVNYPKVPKVKLDNIIQVGAEAVPWARVKAKELGADPSKTILCGGSAGAFLAAQVAYRLSTEGDTTSVTGLVLLFAVALHWKYDGKYKHMYTAWEENGYSGTPVFGKELAEFIWAHYDVDFENPRHFPLLADDLSKFPPSYIVTAEKDCFRDDGKLLDHRLRESGVKSRLDYYQGLPHYFHMFPALDVAHEMMARAVDGVRFLLEN</sequence>
<accession>A0A072PLF5</accession>
<dbReference type="OrthoDB" id="408631at2759"/>
<reference evidence="3 4" key="1">
    <citation type="submission" date="2013-03" db="EMBL/GenBank/DDBJ databases">
        <title>The Genome Sequence of Exophiala aquamarina CBS 119918.</title>
        <authorList>
            <consortium name="The Broad Institute Genomics Platform"/>
            <person name="Cuomo C."/>
            <person name="de Hoog S."/>
            <person name="Gorbushina A."/>
            <person name="Walker B."/>
            <person name="Young S.K."/>
            <person name="Zeng Q."/>
            <person name="Gargeya S."/>
            <person name="Fitzgerald M."/>
            <person name="Haas B."/>
            <person name="Abouelleil A."/>
            <person name="Allen A.W."/>
            <person name="Alvarado L."/>
            <person name="Arachchi H.M."/>
            <person name="Berlin A.M."/>
            <person name="Chapman S.B."/>
            <person name="Gainer-Dewar J."/>
            <person name="Goldberg J."/>
            <person name="Griggs A."/>
            <person name="Gujja S."/>
            <person name="Hansen M."/>
            <person name="Howarth C."/>
            <person name="Imamovic A."/>
            <person name="Ireland A."/>
            <person name="Larimer J."/>
            <person name="McCowan C."/>
            <person name="Murphy C."/>
            <person name="Pearson M."/>
            <person name="Poon T.W."/>
            <person name="Priest M."/>
            <person name="Roberts A."/>
            <person name="Saif S."/>
            <person name="Shea T."/>
            <person name="Sisk P."/>
            <person name="Sykes S."/>
            <person name="Wortman J."/>
            <person name="Nusbaum C."/>
            <person name="Birren B."/>
        </authorList>
    </citation>
    <scope>NUCLEOTIDE SEQUENCE [LARGE SCALE GENOMIC DNA]</scope>
    <source>
        <strain evidence="3 4">CBS 119918</strain>
    </source>
</reference>
<dbReference type="VEuPathDB" id="FungiDB:A1O9_02262"/>
<evidence type="ECO:0000256" key="1">
    <source>
        <dbReference type="ARBA" id="ARBA00022801"/>
    </source>
</evidence>
<evidence type="ECO:0000313" key="4">
    <source>
        <dbReference type="Proteomes" id="UP000027920"/>
    </source>
</evidence>
<dbReference type="PANTHER" id="PTHR48081">
    <property type="entry name" value="AB HYDROLASE SUPERFAMILY PROTEIN C4A8.06C"/>
    <property type="match status" value="1"/>
</dbReference>
<organism evidence="3 4">
    <name type="scientific">Exophiala aquamarina CBS 119918</name>
    <dbReference type="NCBI Taxonomy" id="1182545"/>
    <lineage>
        <taxon>Eukaryota</taxon>
        <taxon>Fungi</taxon>
        <taxon>Dikarya</taxon>
        <taxon>Ascomycota</taxon>
        <taxon>Pezizomycotina</taxon>
        <taxon>Eurotiomycetes</taxon>
        <taxon>Chaetothyriomycetidae</taxon>
        <taxon>Chaetothyriales</taxon>
        <taxon>Herpotrichiellaceae</taxon>
        <taxon>Exophiala</taxon>
    </lineage>
</organism>
<dbReference type="Pfam" id="PF07859">
    <property type="entry name" value="Abhydrolase_3"/>
    <property type="match status" value="1"/>
</dbReference>
<dbReference type="SUPFAM" id="SSF53474">
    <property type="entry name" value="alpha/beta-Hydrolases"/>
    <property type="match status" value="1"/>
</dbReference>
<dbReference type="Proteomes" id="UP000027920">
    <property type="component" value="Unassembled WGS sequence"/>
</dbReference>
<protein>
    <recommendedName>
        <fullName evidence="2">Alpha/beta hydrolase fold-3 domain-containing protein</fullName>
    </recommendedName>
</protein>
<name>A0A072PLF5_9EURO</name>
<dbReference type="GeneID" id="25277207"/>
<dbReference type="GO" id="GO:0016787">
    <property type="term" value="F:hydrolase activity"/>
    <property type="evidence" value="ECO:0007669"/>
    <property type="project" value="UniProtKB-KW"/>
</dbReference>
<dbReference type="EMBL" id="AMGV01000002">
    <property type="protein sequence ID" value="KEF60701.1"/>
    <property type="molecule type" value="Genomic_DNA"/>
</dbReference>
<evidence type="ECO:0000259" key="2">
    <source>
        <dbReference type="Pfam" id="PF07859"/>
    </source>
</evidence>
<dbReference type="AlphaFoldDB" id="A0A072PLF5"/>
<comment type="caution">
    <text evidence="3">The sequence shown here is derived from an EMBL/GenBank/DDBJ whole genome shotgun (WGS) entry which is preliminary data.</text>
</comment>
<dbReference type="STRING" id="1182545.A0A072PLF5"/>
<keyword evidence="1" id="KW-0378">Hydrolase</keyword>
<feature type="domain" description="Alpha/beta hydrolase fold-3" evidence="2">
    <location>
        <begin position="90"/>
        <end position="304"/>
    </location>
</feature>
<dbReference type="Gene3D" id="3.40.50.1820">
    <property type="entry name" value="alpha/beta hydrolase"/>
    <property type="match status" value="1"/>
</dbReference>